<feature type="chain" id="PRO_5039502883" description="Lipoprotein" evidence="1">
    <location>
        <begin position="19"/>
        <end position="139"/>
    </location>
</feature>
<comment type="caution">
    <text evidence="2">The sequence shown here is derived from an EMBL/GenBank/DDBJ whole genome shotgun (WGS) entry which is preliminary data.</text>
</comment>
<dbReference type="AlphaFoldDB" id="A0A9E2L1D1"/>
<dbReference type="PROSITE" id="PS51257">
    <property type="entry name" value="PROKAR_LIPOPROTEIN"/>
    <property type="match status" value="1"/>
</dbReference>
<accession>A0A9E2L1D1</accession>
<protein>
    <recommendedName>
        <fullName evidence="4">Lipoprotein</fullName>
    </recommendedName>
</protein>
<dbReference type="InterPro" id="IPR019734">
    <property type="entry name" value="TPR_rpt"/>
</dbReference>
<evidence type="ECO:0000313" key="2">
    <source>
        <dbReference type="EMBL" id="MBU3849336.1"/>
    </source>
</evidence>
<dbReference type="SMART" id="SM00028">
    <property type="entry name" value="TPR"/>
    <property type="match status" value="2"/>
</dbReference>
<reference evidence="2" key="2">
    <citation type="submission" date="2021-04" db="EMBL/GenBank/DDBJ databases">
        <authorList>
            <person name="Gilroy R."/>
        </authorList>
    </citation>
    <scope>NUCLEOTIDE SEQUENCE</scope>
    <source>
        <strain evidence="2">Gambia15-2214</strain>
    </source>
</reference>
<evidence type="ECO:0008006" key="4">
    <source>
        <dbReference type="Google" id="ProtNLM"/>
    </source>
</evidence>
<name>A0A9E2L1D1_9SPIR</name>
<dbReference type="InterPro" id="IPR011990">
    <property type="entry name" value="TPR-like_helical_dom_sf"/>
</dbReference>
<evidence type="ECO:0000256" key="1">
    <source>
        <dbReference type="SAM" id="SignalP"/>
    </source>
</evidence>
<keyword evidence="1" id="KW-0732">Signal</keyword>
<dbReference type="Gene3D" id="1.25.40.10">
    <property type="entry name" value="Tetratricopeptide repeat domain"/>
    <property type="match status" value="1"/>
</dbReference>
<proteinExistence type="predicted"/>
<reference evidence="2" key="1">
    <citation type="journal article" date="2021" name="PeerJ">
        <title>Extensive microbial diversity within the chicken gut microbiome revealed by metagenomics and culture.</title>
        <authorList>
            <person name="Gilroy R."/>
            <person name="Ravi A."/>
            <person name="Getino M."/>
            <person name="Pursley I."/>
            <person name="Horton D.L."/>
            <person name="Alikhan N.F."/>
            <person name="Baker D."/>
            <person name="Gharbi K."/>
            <person name="Hall N."/>
            <person name="Watson M."/>
            <person name="Adriaenssens E.M."/>
            <person name="Foster-Nyarko E."/>
            <person name="Jarju S."/>
            <person name="Secka A."/>
            <person name="Antonio M."/>
            <person name="Oren A."/>
            <person name="Chaudhuri R.R."/>
            <person name="La Ragione R."/>
            <person name="Hildebrand F."/>
            <person name="Pallen M.J."/>
        </authorList>
    </citation>
    <scope>NUCLEOTIDE SEQUENCE</scope>
    <source>
        <strain evidence="2">Gambia15-2214</strain>
    </source>
</reference>
<dbReference type="Proteomes" id="UP000823914">
    <property type="component" value="Unassembled WGS sequence"/>
</dbReference>
<organism evidence="2 3">
    <name type="scientific">Candidatus Treponema excrementipullorum</name>
    <dbReference type="NCBI Taxonomy" id="2838768"/>
    <lineage>
        <taxon>Bacteria</taxon>
        <taxon>Pseudomonadati</taxon>
        <taxon>Spirochaetota</taxon>
        <taxon>Spirochaetia</taxon>
        <taxon>Spirochaetales</taxon>
        <taxon>Treponemataceae</taxon>
        <taxon>Treponema</taxon>
    </lineage>
</organism>
<dbReference type="EMBL" id="JAHLFV010000047">
    <property type="protein sequence ID" value="MBU3849336.1"/>
    <property type="molecule type" value="Genomic_DNA"/>
</dbReference>
<evidence type="ECO:0000313" key="3">
    <source>
        <dbReference type="Proteomes" id="UP000823914"/>
    </source>
</evidence>
<feature type="signal peptide" evidence="1">
    <location>
        <begin position="1"/>
        <end position="18"/>
    </location>
</feature>
<sequence>MKYVVYFCTAIFSVFLIAGCKTAPKEIPEDLSSQELIHLAQTSYDDGNVKAAMAYYEAIIIRYGDDMSTLVEAEYEIAHLKVKKEQWQEAIPDLQRILSYYENDMTGTLPPAFKKLAQNDWKKIPENELVKAGVIQATE</sequence>
<dbReference type="SUPFAM" id="SSF48452">
    <property type="entry name" value="TPR-like"/>
    <property type="match status" value="1"/>
</dbReference>
<gene>
    <name evidence="2" type="ORF">IAA16_02085</name>
</gene>